<accession>A0ABR8GM59</accession>
<keyword evidence="2" id="KW-0805">Transcription regulation</keyword>
<evidence type="ECO:0000256" key="2">
    <source>
        <dbReference type="ARBA" id="ARBA00023015"/>
    </source>
</evidence>
<gene>
    <name evidence="7" type="ORF">H6G81_08125</name>
</gene>
<evidence type="ECO:0000256" key="1">
    <source>
        <dbReference type="ARBA" id="ARBA00010641"/>
    </source>
</evidence>
<keyword evidence="4" id="KW-0804">Transcription</keyword>
<dbReference type="InterPro" id="IPR007627">
    <property type="entry name" value="RNA_pol_sigma70_r2"/>
</dbReference>
<dbReference type="InterPro" id="IPR013249">
    <property type="entry name" value="RNA_pol_sigma70_r4_t2"/>
</dbReference>
<protein>
    <submittedName>
        <fullName evidence="7">Sigma-70 family RNA polymerase sigma factor</fullName>
    </submittedName>
</protein>
<dbReference type="InterPro" id="IPR036388">
    <property type="entry name" value="WH-like_DNA-bd_sf"/>
</dbReference>
<dbReference type="InterPro" id="IPR014284">
    <property type="entry name" value="RNA_pol_sigma-70_dom"/>
</dbReference>
<feature type="domain" description="RNA polymerase sigma factor 70 region 4 type 2" evidence="6">
    <location>
        <begin position="130"/>
        <end position="181"/>
    </location>
</feature>
<dbReference type="PANTHER" id="PTHR43133">
    <property type="entry name" value="RNA POLYMERASE ECF-TYPE SIGMA FACTO"/>
    <property type="match status" value="1"/>
</dbReference>
<dbReference type="SUPFAM" id="SSF88659">
    <property type="entry name" value="Sigma3 and sigma4 domains of RNA polymerase sigma factors"/>
    <property type="match status" value="1"/>
</dbReference>
<reference evidence="7 8" key="1">
    <citation type="journal article" date="2020" name="ISME J.">
        <title>Comparative genomics reveals insights into cyanobacterial evolution and habitat adaptation.</title>
        <authorList>
            <person name="Chen M.Y."/>
            <person name="Teng W.K."/>
            <person name="Zhao L."/>
            <person name="Hu C.X."/>
            <person name="Zhou Y.K."/>
            <person name="Han B.P."/>
            <person name="Song L.R."/>
            <person name="Shu W.S."/>
        </authorList>
    </citation>
    <scope>NUCLEOTIDE SEQUENCE [LARGE SCALE GENOMIC DNA]</scope>
    <source>
        <strain evidence="7 8">FACHB-248</strain>
    </source>
</reference>
<evidence type="ECO:0000256" key="3">
    <source>
        <dbReference type="ARBA" id="ARBA00023082"/>
    </source>
</evidence>
<evidence type="ECO:0000313" key="8">
    <source>
        <dbReference type="Proteomes" id="UP000660380"/>
    </source>
</evidence>
<evidence type="ECO:0000259" key="6">
    <source>
        <dbReference type="Pfam" id="PF08281"/>
    </source>
</evidence>
<sequence>MTAKPSIDEIALVARIAQQDQTALATLYDRYASVLYGVAFKILGTVEETEEVVLDVFQQVWWTAARYDPKKARVDTWLFMQIRSRALDKLRSKQRISRLQQVFLDAVNMEVQALGSNPAEDVIVLERRTLVMAAIEQLPPEQQQVIELAYFKGLTHTEIAVQTGVALGTIKTRIRLGLSKLRGVLSDLNSS</sequence>
<comment type="caution">
    <text evidence="7">The sequence shown here is derived from an EMBL/GenBank/DDBJ whole genome shotgun (WGS) entry which is preliminary data.</text>
</comment>
<dbReference type="Pfam" id="PF08281">
    <property type="entry name" value="Sigma70_r4_2"/>
    <property type="match status" value="1"/>
</dbReference>
<dbReference type="InterPro" id="IPR013325">
    <property type="entry name" value="RNA_pol_sigma_r2"/>
</dbReference>
<dbReference type="InterPro" id="IPR013324">
    <property type="entry name" value="RNA_pol_sigma_r3/r4-like"/>
</dbReference>
<dbReference type="PANTHER" id="PTHR43133:SF62">
    <property type="entry name" value="RNA POLYMERASE SIGMA FACTOR SIGZ"/>
    <property type="match status" value="1"/>
</dbReference>
<dbReference type="Gene3D" id="1.10.1740.10">
    <property type="match status" value="1"/>
</dbReference>
<dbReference type="EMBL" id="JACJTA010000012">
    <property type="protein sequence ID" value="MBD2604497.1"/>
    <property type="molecule type" value="Genomic_DNA"/>
</dbReference>
<keyword evidence="8" id="KW-1185">Reference proteome</keyword>
<proteinExistence type="inferred from homology"/>
<evidence type="ECO:0000313" key="7">
    <source>
        <dbReference type="EMBL" id="MBD2604497.1"/>
    </source>
</evidence>
<dbReference type="Gene3D" id="1.10.10.10">
    <property type="entry name" value="Winged helix-like DNA-binding domain superfamily/Winged helix DNA-binding domain"/>
    <property type="match status" value="1"/>
</dbReference>
<dbReference type="RefSeq" id="WP_029636120.1">
    <property type="nucleotide sequence ID" value="NZ_JACJTA010000012.1"/>
</dbReference>
<evidence type="ECO:0000256" key="4">
    <source>
        <dbReference type="ARBA" id="ARBA00023163"/>
    </source>
</evidence>
<dbReference type="InterPro" id="IPR039425">
    <property type="entry name" value="RNA_pol_sigma-70-like"/>
</dbReference>
<feature type="domain" description="RNA polymerase sigma-70 region 2" evidence="5">
    <location>
        <begin position="27"/>
        <end position="95"/>
    </location>
</feature>
<comment type="similarity">
    <text evidence="1">Belongs to the sigma-70 factor family. ECF subfamily.</text>
</comment>
<organism evidence="7 8">
    <name type="scientific">Scytonema hofmannii FACHB-248</name>
    <dbReference type="NCBI Taxonomy" id="1842502"/>
    <lineage>
        <taxon>Bacteria</taxon>
        <taxon>Bacillati</taxon>
        <taxon>Cyanobacteriota</taxon>
        <taxon>Cyanophyceae</taxon>
        <taxon>Nostocales</taxon>
        <taxon>Scytonemataceae</taxon>
        <taxon>Scytonema</taxon>
    </lineage>
</organism>
<dbReference type="SUPFAM" id="SSF88946">
    <property type="entry name" value="Sigma2 domain of RNA polymerase sigma factors"/>
    <property type="match status" value="1"/>
</dbReference>
<dbReference type="NCBIfam" id="TIGR02937">
    <property type="entry name" value="sigma70-ECF"/>
    <property type="match status" value="1"/>
</dbReference>
<keyword evidence="3" id="KW-0731">Sigma factor</keyword>
<dbReference type="Pfam" id="PF04542">
    <property type="entry name" value="Sigma70_r2"/>
    <property type="match status" value="1"/>
</dbReference>
<dbReference type="CDD" id="cd06171">
    <property type="entry name" value="Sigma70_r4"/>
    <property type="match status" value="1"/>
</dbReference>
<evidence type="ECO:0000259" key="5">
    <source>
        <dbReference type="Pfam" id="PF04542"/>
    </source>
</evidence>
<dbReference type="Proteomes" id="UP000660380">
    <property type="component" value="Unassembled WGS sequence"/>
</dbReference>
<name>A0ABR8GM59_9CYAN</name>